<evidence type="ECO:0000259" key="1">
    <source>
        <dbReference type="PROSITE" id="PS50042"/>
    </source>
</evidence>
<reference evidence="2 3" key="1">
    <citation type="submission" date="2020-08" db="EMBL/GenBank/DDBJ databases">
        <authorList>
            <person name="Hejnol A."/>
        </authorList>
    </citation>
    <scope>NUCLEOTIDE SEQUENCE [LARGE SCALE GENOMIC DNA]</scope>
</reference>
<dbReference type="Proteomes" id="UP000549394">
    <property type="component" value="Unassembled WGS sequence"/>
</dbReference>
<organism evidence="2 3">
    <name type="scientific">Dimorphilus gyrociliatus</name>
    <dbReference type="NCBI Taxonomy" id="2664684"/>
    <lineage>
        <taxon>Eukaryota</taxon>
        <taxon>Metazoa</taxon>
        <taxon>Spiralia</taxon>
        <taxon>Lophotrochozoa</taxon>
        <taxon>Annelida</taxon>
        <taxon>Polychaeta</taxon>
        <taxon>Polychaeta incertae sedis</taxon>
        <taxon>Dinophilidae</taxon>
        <taxon>Dimorphilus</taxon>
    </lineage>
</organism>
<dbReference type="PANTHER" id="PTHR23011">
    <property type="entry name" value="CYCLIC NUCLEOTIDE-BINDING DOMAIN CONTAINING PROTEIN"/>
    <property type="match status" value="1"/>
</dbReference>
<comment type="caution">
    <text evidence="2">The sequence shown here is derived from an EMBL/GenBank/DDBJ whole genome shotgun (WGS) entry which is preliminary data.</text>
</comment>
<proteinExistence type="predicted"/>
<feature type="domain" description="Cyclic nucleotide-binding" evidence="1">
    <location>
        <begin position="252"/>
        <end position="336"/>
    </location>
</feature>
<sequence length="640" mass="74236">MAVYQESLRKSMLKRLREDVYMSIYNQPRKKTLPPINKSPRKSKKVFNLIPNLIVPENQEEENFNTDNDYNLSMLRTLSMSSASSSASNVTQLKNLDRLEFQRSNLSRHISVDSSNHSTLNHSLSLSKRQLNRRKKQQMLGAKFRRLSHFLVVLFSVWKQHRERVKKFMENNVDMVDVESKKDLLFDVTAFKIDSQLRVSNATRRILAKDPSSRTKDELHYLLVALRNYEAISEYPVRIQKMMAARAWYERYDSKRVIIRQGHVAKCYYFILSGSVVVTKMENETGHSNTVCFINRGDCFGDIGIANQERRLATVISKESIELLVFDDEDFVEIFMSGGLKNTDDPFFSSVDCLNGWPVHLLAENKHNAMLSYFKRKTVLIHDSKISDWICIVKSGSCTVLKKLNPVTTVFRSKIQAKPSIGDSRSVLSQHKLLINQGFKRHEDYLERTISLKNRIRSLRDLDIPWLKAMVIREQSAKAVISRDGNAFPTQGPFLSQTGQRKEANMLEIFNESASPEGSKKTLIDSLNSQYMNSQNNDDKDRATVFVRVQVLTKGNVFGLADLIHGEQTSLTLVSNGTECILINKRFYMENLNQALWRRLRRELCPYPTDNELLEAFYSYMKWRKNKKKEFQRTLQFIKR</sequence>
<dbReference type="PROSITE" id="PS50042">
    <property type="entry name" value="CNMP_BINDING_3"/>
    <property type="match status" value="1"/>
</dbReference>
<dbReference type="InterPro" id="IPR018490">
    <property type="entry name" value="cNMP-bd_dom_sf"/>
</dbReference>
<gene>
    <name evidence="2" type="ORF">DGYR_LOCUS3945</name>
</gene>
<dbReference type="CDD" id="cd00038">
    <property type="entry name" value="CAP_ED"/>
    <property type="match status" value="1"/>
</dbReference>
<dbReference type="OrthoDB" id="166212at2759"/>
<dbReference type="PANTHER" id="PTHR23011:SF28">
    <property type="entry name" value="CYCLIC NUCLEOTIDE-BINDING DOMAIN CONTAINING PROTEIN"/>
    <property type="match status" value="1"/>
</dbReference>
<dbReference type="EMBL" id="CAJFCJ010000006">
    <property type="protein sequence ID" value="CAD5115173.1"/>
    <property type="molecule type" value="Genomic_DNA"/>
</dbReference>
<evidence type="ECO:0000313" key="2">
    <source>
        <dbReference type="EMBL" id="CAD5115173.1"/>
    </source>
</evidence>
<evidence type="ECO:0000313" key="3">
    <source>
        <dbReference type="Proteomes" id="UP000549394"/>
    </source>
</evidence>
<dbReference type="AlphaFoldDB" id="A0A7I8VHL7"/>
<dbReference type="Gene3D" id="2.60.120.10">
    <property type="entry name" value="Jelly Rolls"/>
    <property type="match status" value="2"/>
</dbReference>
<accession>A0A7I8VHL7</accession>
<dbReference type="Pfam" id="PF00027">
    <property type="entry name" value="cNMP_binding"/>
    <property type="match status" value="1"/>
</dbReference>
<dbReference type="InterPro" id="IPR000595">
    <property type="entry name" value="cNMP-bd_dom"/>
</dbReference>
<protein>
    <submittedName>
        <fullName evidence="2">DgyrCDS4170</fullName>
    </submittedName>
</protein>
<dbReference type="InterPro" id="IPR014710">
    <property type="entry name" value="RmlC-like_jellyroll"/>
</dbReference>
<name>A0A7I8VHL7_9ANNE</name>
<keyword evidence="3" id="KW-1185">Reference proteome</keyword>
<dbReference type="SUPFAM" id="SSF51206">
    <property type="entry name" value="cAMP-binding domain-like"/>
    <property type="match status" value="2"/>
</dbReference>